<dbReference type="AlphaFoldDB" id="A0A645F828"/>
<proteinExistence type="predicted"/>
<feature type="compositionally biased region" description="Basic and acidic residues" evidence="1">
    <location>
        <begin position="50"/>
        <end position="64"/>
    </location>
</feature>
<feature type="region of interest" description="Disordered" evidence="1">
    <location>
        <begin position="30"/>
        <end position="92"/>
    </location>
</feature>
<name>A0A645F828_9ZZZZ</name>
<evidence type="ECO:0000256" key="1">
    <source>
        <dbReference type="SAM" id="MobiDB-lite"/>
    </source>
</evidence>
<comment type="caution">
    <text evidence="2">The sequence shown here is derived from an EMBL/GenBank/DDBJ whole genome shotgun (WGS) entry which is preliminary data.</text>
</comment>
<organism evidence="2">
    <name type="scientific">bioreactor metagenome</name>
    <dbReference type="NCBI Taxonomy" id="1076179"/>
    <lineage>
        <taxon>unclassified sequences</taxon>
        <taxon>metagenomes</taxon>
        <taxon>ecological metagenomes</taxon>
    </lineage>
</organism>
<reference evidence="2" key="1">
    <citation type="submission" date="2019-08" db="EMBL/GenBank/DDBJ databases">
        <authorList>
            <person name="Kucharzyk K."/>
            <person name="Murdoch R.W."/>
            <person name="Higgins S."/>
            <person name="Loffler F."/>
        </authorList>
    </citation>
    <scope>NUCLEOTIDE SEQUENCE</scope>
</reference>
<protein>
    <submittedName>
        <fullName evidence="2">Uncharacterized protein</fullName>
    </submittedName>
</protein>
<sequence>MVSVAGSVAGLAVDAAVGTVRIVGKGVGKAADAMLDDDEPKQDNSGITIKYRESRDAPLQDEPPKATAAPAPSTTNAASTRARPAVQQNSVQ</sequence>
<accession>A0A645F828</accession>
<evidence type="ECO:0000313" key="2">
    <source>
        <dbReference type="EMBL" id="MPN10525.1"/>
    </source>
</evidence>
<dbReference type="EMBL" id="VSSQ01056681">
    <property type="protein sequence ID" value="MPN10525.1"/>
    <property type="molecule type" value="Genomic_DNA"/>
</dbReference>
<gene>
    <name evidence="2" type="ORF">SDC9_157820</name>
</gene>
<feature type="compositionally biased region" description="Low complexity" evidence="1">
    <location>
        <begin position="65"/>
        <end position="85"/>
    </location>
</feature>